<feature type="transmembrane region" description="Helical" evidence="8">
    <location>
        <begin position="300"/>
        <end position="320"/>
    </location>
</feature>
<feature type="transmembrane region" description="Helical" evidence="8">
    <location>
        <begin position="477"/>
        <end position="502"/>
    </location>
</feature>
<dbReference type="Proteomes" id="UP001172911">
    <property type="component" value="Unassembled WGS sequence"/>
</dbReference>
<feature type="transmembrane region" description="Helical" evidence="8">
    <location>
        <begin position="80"/>
        <end position="99"/>
    </location>
</feature>
<dbReference type="InterPro" id="IPR004638">
    <property type="entry name" value="EmrB-like"/>
</dbReference>
<dbReference type="Gene3D" id="1.20.1720.10">
    <property type="entry name" value="Multidrug resistance protein D"/>
    <property type="match status" value="1"/>
</dbReference>
<evidence type="ECO:0000256" key="3">
    <source>
        <dbReference type="ARBA" id="ARBA00022448"/>
    </source>
</evidence>
<keyword evidence="6 8" id="KW-1133">Transmembrane helix</keyword>
<evidence type="ECO:0000313" key="10">
    <source>
        <dbReference type="EMBL" id="MDO7789076.1"/>
    </source>
</evidence>
<gene>
    <name evidence="10" type="ORF">P6N53_17840</name>
</gene>
<feature type="transmembrane region" description="Helical" evidence="8">
    <location>
        <begin position="52"/>
        <end position="71"/>
    </location>
</feature>
<dbReference type="InterPro" id="IPR020846">
    <property type="entry name" value="MFS_dom"/>
</dbReference>
<dbReference type="SUPFAM" id="SSF103473">
    <property type="entry name" value="MFS general substrate transporter"/>
    <property type="match status" value="1"/>
</dbReference>
<reference evidence="10" key="2">
    <citation type="submission" date="2023-03" db="EMBL/GenBank/DDBJ databases">
        <authorList>
            <person name="Zhang Z."/>
        </authorList>
    </citation>
    <scope>NUCLEOTIDE SEQUENCE</scope>
    <source>
        <strain evidence="10">DSA</strain>
    </source>
</reference>
<dbReference type="PROSITE" id="PS50850">
    <property type="entry name" value="MFS"/>
    <property type="match status" value="1"/>
</dbReference>
<feature type="transmembrane region" description="Helical" evidence="8">
    <location>
        <begin position="230"/>
        <end position="247"/>
    </location>
</feature>
<keyword evidence="11" id="KW-1185">Reference proteome</keyword>
<evidence type="ECO:0000256" key="5">
    <source>
        <dbReference type="ARBA" id="ARBA00022692"/>
    </source>
</evidence>
<comment type="caution">
    <text evidence="10">The sequence shown here is derived from an EMBL/GenBank/DDBJ whole genome shotgun (WGS) entry which is preliminary data.</text>
</comment>
<evidence type="ECO:0000256" key="1">
    <source>
        <dbReference type="ARBA" id="ARBA00004651"/>
    </source>
</evidence>
<feature type="transmembrane region" description="Helical" evidence="8">
    <location>
        <begin position="105"/>
        <end position="123"/>
    </location>
</feature>
<comment type="subcellular location">
    <subcellularLocation>
        <location evidence="1">Cell membrane</location>
        <topology evidence="1">Multi-pass membrane protein</topology>
    </subcellularLocation>
</comment>
<keyword evidence="4" id="KW-1003">Cell membrane</keyword>
<dbReference type="GO" id="GO:0005886">
    <property type="term" value="C:plasma membrane"/>
    <property type="evidence" value="ECO:0007669"/>
    <property type="project" value="UniProtKB-SubCell"/>
</dbReference>
<feature type="transmembrane region" description="Helical" evidence="8">
    <location>
        <begin position="168"/>
        <end position="189"/>
    </location>
</feature>
<evidence type="ECO:0000256" key="7">
    <source>
        <dbReference type="ARBA" id="ARBA00023136"/>
    </source>
</evidence>
<name>A0AAW7ZIC7_9FIRM</name>
<keyword evidence="5 8" id="KW-0812">Transmembrane</keyword>
<evidence type="ECO:0000256" key="4">
    <source>
        <dbReference type="ARBA" id="ARBA00022475"/>
    </source>
</evidence>
<evidence type="ECO:0000313" key="11">
    <source>
        <dbReference type="Proteomes" id="UP001172911"/>
    </source>
</evidence>
<dbReference type="InterPro" id="IPR011701">
    <property type="entry name" value="MFS"/>
</dbReference>
<accession>A0AAW7ZIC7</accession>
<keyword evidence="3" id="KW-0813">Transport</keyword>
<dbReference type="EMBL" id="JARPTC010000034">
    <property type="protein sequence ID" value="MDO7789076.1"/>
    <property type="molecule type" value="Genomic_DNA"/>
</dbReference>
<protein>
    <submittedName>
        <fullName evidence="10">DHA2 family efflux MFS transporter permease subunit</fullName>
    </submittedName>
</protein>
<dbReference type="PANTHER" id="PTHR42718">
    <property type="entry name" value="MAJOR FACILITATOR SUPERFAMILY MULTIDRUG TRANSPORTER MFSC"/>
    <property type="match status" value="1"/>
</dbReference>
<feature type="transmembrane region" description="Helical" evidence="8">
    <location>
        <begin position="360"/>
        <end position="379"/>
    </location>
</feature>
<dbReference type="NCBIfam" id="TIGR00711">
    <property type="entry name" value="efflux_EmrB"/>
    <property type="match status" value="1"/>
</dbReference>
<organism evidence="10 11">
    <name type="scientific">Desulforamulus aquiferis</name>
    <dbReference type="NCBI Taxonomy" id="1397668"/>
    <lineage>
        <taxon>Bacteria</taxon>
        <taxon>Bacillati</taxon>
        <taxon>Bacillota</taxon>
        <taxon>Clostridia</taxon>
        <taxon>Eubacteriales</taxon>
        <taxon>Peptococcaceae</taxon>
        <taxon>Desulforamulus</taxon>
    </lineage>
</organism>
<feature type="transmembrane region" description="Helical" evidence="8">
    <location>
        <begin position="267"/>
        <end position="288"/>
    </location>
</feature>
<dbReference type="Gene3D" id="1.20.1250.20">
    <property type="entry name" value="MFS general substrate transporter like domains"/>
    <property type="match status" value="1"/>
</dbReference>
<dbReference type="PANTHER" id="PTHR42718:SF9">
    <property type="entry name" value="MAJOR FACILITATOR SUPERFAMILY MULTIDRUG TRANSPORTER MFSC"/>
    <property type="match status" value="1"/>
</dbReference>
<dbReference type="InterPro" id="IPR036259">
    <property type="entry name" value="MFS_trans_sf"/>
</dbReference>
<feature type="transmembrane region" description="Helical" evidence="8">
    <location>
        <begin position="332"/>
        <end position="348"/>
    </location>
</feature>
<comment type="similarity">
    <text evidence="2">Belongs to the major facilitator superfamily. EmrB family.</text>
</comment>
<feature type="transmembrane region" description="Helical" evidence="8">
    <location>
        <begin position="400"/>
        <end position="418"/>
    </location>
</feature>
<evidence type="ECO:0000259" key="9">
    <source>
        <dbReference type="PROSITE" id="PS50850"/>
    </source>
</evidence>
<evidence type="ECO:0000256" key="6">
    <source>
        <dbReference type="ARBA" id="ARBA00022989"/>
    </source>
</evidence>
<dbReference type="CDD" id="cd17503">
    <property type="entry name" value="MFS_LmrB_MDR_like"/>
    <property type="match status" value="1"/>
</dbReference>
<sequence length="522" mass="56223">MKTGELQDKVNWAATSVIIMGTFLQGLTGSIVNVAIPKLMAVFGTNANDIQWVLTAYMLTQGIIIALAGYLGDKYGYKKTFVVALILFTLGSFLCGAAFNLNMMIISRVIQGIGAGIIMPLGMAMCFRINPISKIGMVLGVWGIAGMATMAIGPSLGGYLIEAANWRMLFYINVPIGLLAIFMGITLLSETEKKTTSALDSVGIATICIGLFCLIFALSKGNQMGWGDPLIVALLFFGIINLFILVVHELRCPEPVLDMRLFKNKLFTLSTIISSFVQVAMIVAVYLFPLLMQNVLGQSAMQTGLILLPPAVVTAIMMPISGKLFDKYGARTLVLVGMLIMTVSSYAMKDFNALTSFDTMMFWLSIRGIGIGLALAPAINVGMVGIPKESTGTASSLGNVIRSVTTTFGIALMTNLMQSRSTYHSANLAQSVVLDNPEGLNMISVFQGIGLNAGLGEQGGQILSMSVLYKYLAQQSMVMAISDCFIIGAVLCFIAFVLTLFLHDRKKEKISISIPRTEMKRA</sequence>
<reference evidence="10" key="1">
    <citation type="journal article" date="2023" name="J. Hazard. Mater.">
        <title>Anaerobic biodegradation of pyrene and benzo[a]pyrene by a new sulfate-reducing Desulforamulus aquiferis strain DSA.</title>
        <authorList>
            <person name="Zhang Z."/>
            <person name="Sun J."/>
            <person name="Gong X."/>
            <person name="Wang C."/>
            <person name="Wang H."/>
        </authorList>
    </citation>
    <scope>NUCLEOTIDE SEQUENCE</scope>
    <source>
        <strain evidence="10">DSA</strain>
    </source>
</reference>
<feature type="transmembrane region" description="Helical" evidence="8">
    <location>
        <begin position="201"/>
        <end position="218"/>
    </location>
</feature>
<dbReference type="Pfam" id="PF07690">
    <property type="entry name" value="MFS_1"/>
    <property type="match status" value="1"/>
</dbReference>
<keyword evidence="7 8" id="KW-0472">Membrane</keyword>
<feature type="transmembrane region" description="Helical" evidence="8">
    <location>
        <begin position="135"/>
        <end position="156"/>
    </location>
</feature>
<dbReference type="GO" id="GO:0022857">
    <property type="term" value="F:transmembrane transporter activity"/>
    <property type="evidence" value="ECO:0007669"/>
    <property type="project" value="InterPro"/>
</dbReference>
<dbReference type="AlphaFoldDB" id="A0AAW7ZIC7"/>
<proteinExistence type="inferred from homology"/>
<evidence type="ECO:0000256" key="2">
    <source>
        <dbReference type="ARBA" id="ARBA00008537"/>
    </source>
</evidence>
<feature type="transmembrane region" description="Helical" evidence="8">
    <location>
        <begin position="12"/>
        <end position="32"/>
    </location>
</feature>
<evidence type="ECO:0000256" key="8">
    <source>
        <dbReference type="SAM" id="Phobius"/>
    </source>
</evidence>
<feature type="domain" description="Major facilitator superfamily (MFS) profile" evidence="9">
    <location>
        <begin position="14"/>
        <end position="507"/>
    </location>
</feature>